<name>A0A382M9M5_9ZZZZ</name>
<evidence type="ECO:0000256" key="2">
    <source>
        <dbReference type="ARBA" id="ARBA00022490"/>
    </source>
</evidence>
<keyword evidence="2" id="KW-0963">Cytoplasm</keyword>
<keyword evidence="10" id="KW-0234">DNA repair</keyword>
<feature type="non-terminal residue" evidence="11">
    <location>
        <position position="48"/>
    </location>
</feature>
<dbReference type="EMBL" id="UINC01092199">
    <property type="protein sequence ID" value="SVC45579.1"/>
    <property type="molecule type" value="Genomic_DNA"/>
</dbReference>
<dbReference type="GO" id="GO:0006281">
    <property type="term" value="P:DNA repair"/>
    <property type="evidence" value="ECO:0007669"/>
    <property type="project" value="UniProtKB-KW"/>
</dbReference>
<dbReference type="InterPro" id="IPR027417">
    <property type="entry name" value="P-loop_NTPase"/>
</dbReference>
<keyword evidence="8" id="KW-0267">Excision nuclease</keyword>
<dbReference type="Gene3D" id="3.40.50.300">
    <property type="entry name" value="P-loop containing nucleotide triphosphate hydrolases"/>
    <property type="match status" value="1"/>
</dbReference>
<proteinExistence type="predicted"/>
<dbReference type="GO" id="GO:0005524">
    <property type="term" value="F:ATP binding"/>
    <property type="evidence" value="ECO:0007669"/>
    <property type="project" value="UniProtKB-KW"/>
</dbReference>
<dbReference type="PANTHER" id="PTHR43152">
    <property type="entry name" value="UVRABC SYSTEM PROTEIN A"/>
    <property type="match status" value="1"/>
</dbReference>
<reference evidence="11" key="1">
    <citation type="submission" date="2018-05" db="EMBL/GenBank/DDBJ databases">
        <authorList>
            <person name="Lanie J.A."/>
            <person name="Ng W.-L."/>
            <person name="Kazmierczak K.M."/>
            <person name="Andrzejewski T.M."/>
            <person name="Davidsen T.M."/>
            <person name="Wayne K.J."/>
            <person name="Tettelin H."/>
            <person name="Glass J.I."/>
            <person name="Rusch D."/>
            <person name="Podicherti R."/>
            <person name="Tsui H.-C.T."/>
            <person name="Winkler M.E."/>
        </authorList>
    </citation>
    <scope>NUCLEOTIDE SEQUENCE</scope>
</reference>
<evidence type="ECO:0000256" key="9">
    <source>
        <dbReference type="ARBA" id="ARBA00023125"/>
    </source>
</evidence>
<accession>A0A382M9M5</accession>
<dbReference type="GO" id="GO:0005737">
    <property type="term" value="C:cytoplasm"/>
    <property type="evidence" value="ECO:0007669"/>
    <property type="project" value="UniProtKB-SubCell"/>
</dbReference>
<evidence type="ECO:0000256" key="1">
    <source>
        <dbReference type="ARBA" id="ARBA00004496"/>
    </source>
</evidence>
<gene>
    <name evidence="11" type="ORF">METZ01_LOCUS298433</name>
</gene>
<evidence type="ECO:0000256" key="5">
    <source>
        <dbReference type="ARBA" id="ARBA00022763"/>
    </source>
</evidence>
<keyword evidence="9" id="KW-0238">DNA-binding</keyword>
<evidence type="ECO:0000256" key="8">
    <source>
        <dbReference type="ARBA" id="ARBA00022881"/>
    </source>
</evidence>
<evidence type="ECO:0000313" key="11">
    <source>
        <dbReference type="EMBL" id="SVC45579.1"/>
    </source>
</evidence>
<dbReference type="SUPFAM" id="SSF52540">
    <property type="entry name" value="P-loop containing nucleoside triphosphate hydrolases"/>
    <property type="match status" value="1"/>
</dbReference>
<protein>
    <recommendedName>
        <fullName evidence="12">ABC transporter domain-containing protein</fullName>
    </recommendedName>
</protein>
<evidence type="ECO:0000256" key="6">
    <source>
        <dbReference type="ARBA" id="ARBA00022769"/>
    </source>
</evidence>
<dbReference type="GO" id="GO:0003677">
    <property type="term" value="F:DNA binding"/>
    <property type="evidence" value="ECO:0007669"/>
    <property type="project" value="UniProtKB-KW"/>
</dbReference>
<dbReference type="PANTHER" id="PTHR43152:SF3">
    <property type="entry name" value="UVRABC SYSTEM PROTEIN A"/>
    <property type="match status" value="1"/>
</dbReference>
<keyword evidence="7" id="KW-0067">ATP-binding</keyword>
<evidence type="ECO:0000256" key="4">
    <source>
        <dbReference type="ARBA" id="ARBA00022741"/>
    </source>
</evidence>
<comment type="subcellular location">
    <subcellularLocation>
        <location evidence="1">Cytoplasm</location>
    </subcellularLocation>
</comment>
<evidence type="ECO:0000256" key="3">
    <source>
        <dbReference type="ARBA" id="ARBA00022737"/>
    </source>
</evidence>
<dbReference type="AlphaFoldDB" id="A0A382M9M5"/>
<sequence length="48" mass="5181">MSRATNKITVKGARQHNLKNIDVEIPRNKLIVITGLSGSGKSSLAFDT</sequence>
<organism evidence="11">
    <name type="scientific">marine metagenome</name>
    <dbReference type="NCBI Taxonomy" id="408172"/>
    <lineage>
        <taxon>unclassified sequences</taxon>
        <taxon>metagenomes</taxon>
        <taxon>ecological metagenomes</taxon>
    </lineage>
</organism>
<evidence type="ECO:0000256" key="7">
    <source>
        <dbReference type="ARBA" id="ARBA00022840"/>
    </source>
</evidence>
<keyword evidence="3" id="KW-0677">Repeat</keyword>
<evidence type="ECO:0000256" key="10">
    <source>
        <dbReference type="ARBA" id="ARBA00023204"/>
    </source>
</evidence>
<keyword evidence="4" id="KW-0547">Nucleotide-binding</keyword>
<keyword evidence="5" id="KW-0227">DNA damage</keyword>
<keyword evidence="6" id="KW-0228">DNA excision</keyword>
<dbReference type="GO" id="GO:0004518">
    <property type="term" value="F:nuclease activity"/>
    <property type="evidence" value="ECO:0007669"/>
    <property type="project" value="UniProtKB-KW"/>
</dbReference>
<evidence type="ECO:0008006" key="12">
    <source>
        <dbReference type="Google" id="ProtNLM"/>
    </source>
</evidence>